<keyword evidence="7 8" id="KW-0998">Cell outer membrane</keyword>
<dbReference type="SUPFAM" id="SSF56935">
    <property type="entry name" value="Porins"/>
    <property type="match status" value="1"/>
</dbReference>
<feature type="domain" description="TonB-dependent receptor plug" evidence="11">
    <location>
        <begin position="115"/>
        <end position="222"/>
    </location>
</feature>
<evidence type="ECO:0000259" key="10">
    <source>
        <dbReference type="Pfam" id="PF00593"/>
    </source>
</evidence>
<dbReference type="STRING" id="555500.I215_09246"/>
<dbReference type="NCBIfam" id="TIGR04056">
    <property type="entry name" value="OMP_RagA_SusC"/>
    <property type="match status" value="1"/>
</dbReference>
<keyword evidence="4 8" id="KW-0812">Transmembrane</keyword>
<dbReference type="Gene3D" id="2.60.40.1120">
    <property type="entry name" value="Carboxypeptidase-like, regulatory domain"/>
    <property type="match status" value="1"/>
</dbReference>
<evidence type="ECO:0000256" key="5">
    <source>
        <dbReference type="ARBA" id="ARBA00023077"/>
    </source>
</evidence>
<dbReference type="Pfam" id="PF13715">
    <property type="entry name" value="CarbopepD_reg_2"/>
    <property type="match status" value="1"/>
</dbReference>
<keyword evidence="12" id="KW-0675">Receptor</keyword>
<dbReference type="InterPro" id="IPR023997">
    <property type="entry name" value="TonB-dep_OMP_SusC/RagA_CS"/>
</dbReference>
<evidence type="ECO:0000256" key="3">
    <source>
        <dbReference type="ARBA" id="ARBA00022452"/>
    </source>
</evidence>
<dbReference type="NCBIfam" id="TIGR04057">
    <property type="entry name" value="SusC_RagA_signa"/>
    <property type="match status" value="1"/>
</dbReference>
<evidence type="ECO:0000256" key="9">
    <source>
        <dbReference type="RuleBase" id="RU003357"/>
    </source>
</evidence>
<evidence type="ECO:0000256" key="6">
    <source>
        <dbReference type="ARBA" id="ARBA00023136"/>
    </source>
</evidence>
<comment type="similarity">
    <text evidence="8 9">Belongs to the TonB-dependent receptor family.</text>
</comment>
<reference evidence="12 13" key="1">
    <citation type="journal article" date="2012" name="J. Bacteriol.">
        <title>Genome Sequence of Galbibacter marinum Type Strain ck-I2-15.</title>
        <authorList>
            <person name="Lai Q."/>
            <person name="Li C."/>
            <person name="Shao Z."/>
        </authorList>
    </citation>
    <scope>NUCLEOTIDE SEQUENCE [LARGE SCALE GENOMIC DNA]</scope>
    <source>
        <strain evidence="13">ck-I2-15</strain>
    </source>
</reference>
<name>K2Q2E2_9FLAO</name>
<dbReference type="InterPro" id="IPR012910">
    <property type="entry name" value="Plug_dom"/>
</dbReference>
<accession>K2Q2E2</accession>
<organism evidence="12 13">
    <name type="scientific">Galbibacter marinus</name>
    <dbReference type="NCBI Taxonomy" id="555500"/>
    <lineage>
        <taxon>Bacteria</taxon>
        <taxon>Pseudomonadati</taxon>
        <taxon>Bacteroidota</taxon>
        <taxon>Flavobacteriia</taxon>
        <taxon>Flavobacteriales</taxon>
        <taxon>Flavobacteriaceae</taxon>
        <taxon>Galbibacter</taxon>
    </lineage>
</organism>
<keyword evidence="13" id="KW-1185">Reference proteome</keyword>
<evidence type="ECO:0000313" key="13">
    <source>
        <dbReference type="Proteomes" id="UP000007364"/>
    </source>
</evidence>
<keyword evidence="2 8" id="KW-0813">Transport</keyword>
<dbReference type="FunFam" id="2.170.130.10:FF:000024">
    <property type="entry name" value="Outer membrane protein"/>
    <property type="match status" value="1"/>
</dbReference>
<dbReference type="InterPro" id="IPR008969">
    <property type="entry name" value="CarboxyPept-like_regulatory"/>
</dbReference>
<comment type="subcellular location">
    <subcellularLocation>
        <location evidence="1 8">Cell outer membrane</location>
        <topology evidence="1 8">Multi-pass membrane protein</topology>
    </subcellularLocation>
</comment>
<dbReference type="InterPro" id="IPR023996">
    <property type="entry name" value="TonB-dep_OMP_SusC/RagA"/>
</dbReference>
<evidence type="ECO:0000313" key="12">
    <source>
        <dbReference type="EMBL" id="EKF55036.1"/>
    </source>
</evidence>
<dbReference type="Proteomes" id="UP000007364">
    <property type="component" value="Unassembled WGS sequence"/>
</dbReference>
<keyword evidence="6 8" id="KW-0472">Membrane</keyword>
<dbReference type="PATRIC" id="fig|555500.3.peg.1909"/>
<dbReference type="eggNOG" id="COG1629">
    <property type="taxonomic scope" value="Bacteria"/>
</dbReference>
<dbReference type="InterPro" id="IPR036942">
    <property type="entry name" value="Beta-barrel_TonB_sf"/>
</dbReference>
<dbReference type="Pfam" id="PF00593">
    <property type="entry name" value="TonB_dep_Rec_b-barrel"/>
    <property type="match status" value="1"/>
</dbReference>
<evidence type="ECO:0000256" key="2">
    <source>
        <dbReference type="ARBA" id="ARBA00022448"/>
    </source>
</evidence>
<dbReference type="FunFam" id="2.60.40.1120:FF:000003">
    <property type="entry name" value="Outer membrane protein Omp121"/>
    <property type="match status" value="1"/>
</dbReference>
<gene>
    <name evidence="12" type="ORF">I215_09246</name>
</gene>
<dbReference type="GO" id="GO:0009279">
    <property type="term" value="C:cell outer membrane"/>
    <property type="evidence" value="ECO:0007669"/>
    <property type="project" value="UniProtKB-SubCell"/>
</dbReference>
<dbReference type="InterPro" id="IPR039426">
    <property type="entry name" value="TonB-dep_rcpt-like"/>
</dbReference>
<evidence type="ECO:0000256" key="1">
    <source>
        <dbReference type="ARBA" id="ARBA00004571"/>
    </source>
</evidence>
<dbReference type="InterPro" id="IPR000531">
    <property type="entry name" value="Beta-barrel_TonB"/>
</dbReference>
<dbReference type="Pfam" id="PF07715">
    <property type="entry name" value="Plug"/>
    <property type="match status" value="1"/>
</dbReference>
<dbReference type="Gene3D" id="2.40.170.20">
    <property type="entry name" value="TonB-dependent receptor, beta-barrel domain"/>
    <property type="match status" value="1"/>
</dbReference>
<evidence type="ECO:0000256" key="8">
    <source>
        <dbReference type="PROSITE-ProRule" id="PRU01360"/>
    </source>
</evidence>
<dbReference type="PROSITE" id="PS52016">
    <property type="entry name" value="TONB_DEPENDENT_REC_3"/>
    <property type="match status" value="1"/>
</dbReference>
<keyword evidence="3 8" id="KW-1134">Transmembrane beta strand</keyword>
<proteinExistence type="inferred from homology"/>
<protein>
    <submittedName>
        <fullName evidence="12">TonB-dependent Receptor Plug domain-containing protein</fullName>
    </submittedName>
</protein>
<dbReference type="AlphaFoldDB" id="K2Q2E2"/>
<evidence type="ECO:0000259" key="11">
    <source>
        <dbReference type="Pfam" id="PF07715"/>
    </source>
</evidence>
<comment type="caution">
    <text evidence="12">The sequence shown here is derived from an EMBL/GenBank/DDBJ whole genome shotgun (WGS) entry which is preliminary data.</text>
</comment>
<dbReference type="Gene3D" id="2.170.130.10">
    <property type="entry name" value="TonB-dependent receptor, plug domain"/>
    <property type="match status" value="1"/>
</dbReference>
<dbReference type="EMBL" id="AMSG01000011">
    <property type="protein sequence ID" value="EKF55036.1"/>
    <property type="molecule type" value="Genomic_DNA"/>
</dbReference>
<evidence type="ECO:0000256" key="7">
    <source>
        <dbReference type="ARBA" id="ARBA00023237"/>
    </source>
</evidence>
<evidence type="ECO:0000256" key="4">
    <source>
        <dbReference type="ARBA" id="ARBA00022692"/>
    </source>
</evidence>
<dbReference type="InterPro" id="IPR037066">
    <property type="entry name" value="Plug_dom_sf"/>
</dbReference>
<dbReference type="SUPFAM" id="SSF49464">
    <property type="entry name" value="Carboxypeptidase regulatory domain-like"/>
    <property type="match status" value="1"/>
</dbReference>
<feature type="domain" description="TonB-dependent receptor-like beta-barrel" evidence="10">
    <location>
        <begin position="417"/>
        <end position="792"/>
    </location>
</feature>
<keyword evidence="5 9" id="KW-0798">TonB box</keyword>
<sequence>MQPSVYANDPVETNEKLSEVQDFTVKGQVSSNTDGFPIPGATIREKGTTNGAVTDFDGNYELTLSSQSAVLEFSYIGFKTQEIKVNGQSTINAVLSEDVQALDEVIVVGYGSKKKLNLTGSVGSVTSETFESRPVQNATEMLQGTIGGLNISSSGGSLESNPSINIRGVATIGDGSTGAPLVLIDGMEGDINSVNPQDIESVSVLKDAAASSIYGSRAPFGVILVTTKKGVSGKPTVSYSVNTRTSTPINIPNMMDSYTFALFFNDANMNGGNSPFFNDARMQRIRDYQAGIITNEIGVNPNNPNLWADGYAEGHANNDWYDVIYKNQTFSQEHNISVRGGGENITYYLSGNYLDQDGLMRFNTDEFSRYTTTAKINAKISDVFSANYSARFIREDFGRPSNLTDGLFQDLARQGWPVLPVYDPNGFLYSSPSPALGLRDRGRDTSQRDWLYQQLQLVVRPTDNWEIFAEFNYRINDNFRHWDVLQTFNHDVNGNPYVYESSTSVHEEASRENYFNTNIYSKYALDIKGGHELDFMVGMQSELTKTRGLWGERSGVIVPGSPVLDLTSGTDYNGNIVSPGVGGDYQNWSTQGFFGRFNYNYKDRYMLEANYRYDGTSRFRSERRWKGFPSFSAGWNIAKEEFWDGISSTINNFKLRGSWGELGNQNTSNWYPTYVTMPVGTSNGNWLVNGARPNTSNAPGLVSQSLTWERVQSWNLGLDVSAFNNRFTASLDYFNRKTLDMVGPAPELPVILGTAVPKTNNTDLETYGFELALSWKDRLENGLGYQVQFLLSDSQTEITRFPNPTGAIDTYRAGQMIGEIWGYQTNGIAKSEQQMTDHLASLPNGGQDALGSQWAAGDIMYSDLNGDGKIDSGSSTIDDAGDRKIIGNSAARFPIGVTVSADYKGFDFRAFVQGVLKRDYYQDSYYFWGASSQGIWWSTGFTEHEDYFRPNEDHPLGQNLDSYYPRPVFNGKNQQAQTAYLQDASYIRLKNVQIGYTIPSEIAQKLQMSSMRIYLSGENLMTWTKLSDIFDPETIDGGYGGNVYPLSRTLSLGLNVNF</sequence>